<keyword evidence="2" id="KW-1185">Reference proteome</keyword>
<comment type="caution">
    <text evidence="1">The sequence shown here is derived from an EMBL/GenBank/DDBJ whole genome shotgun (WGS) entry which is preliminary data.</text>
</comment>
<dbReference type="AlphaFoldDB" id="A0A371RGD1"/>
<evidence type="ECO:0008006" key="3">
    <source>
        <dbReference type="Google" id="ProtNLM"/>
    </source>
</evidence>
<dbReference type="InParanoid" id="A0A371RGD1"/>
<evidence type="ECO:0000313" key="1">
    <source>
        <dbReference type="EMBL" id="RFB04496.1"/>
    </source>
</evidence>
<evidence type="ECO:0000313" key="2">
    <source>
        <dbReference type="Proteomes" id="UP000264589"/>
    </source>
</evidence>
<dbReference type="EMBL" id="QUQO01000001">
    <property type="protein sequence ID" value="RFB04496.1"/>
    <property type="molecule type" value="Genomic_DNA"/>
</dbReference>
<gene>
    <name evidence="1" type="ORF">DX908_03855</name>
</gene>
<proteinExistence type="predicted"/>
<dbReference type="SUPFAM" id="SSF53335">
    <property type="entry name" value="S-adenosyl-L-methionine-dependent methyltransferases"/>
    <property type="match status" value="1"/>
</dbReference>
<dbReference type="Proteomes" id="UP000264589">
    <property type="component" value="Unassembled WGS sequence"/>
</dbReference>
<dbReference type="RefSeq" id="WP_116391129.1">
    <property type="nucleotide sequence ID" value="NZ_QUQO01000001.1"/>
</dbReference>
<accession>A0A371RGD1</accession>
<name>A0A371RGD1_9PROT</name>
<sequence>MPYQTDSLIRMGRDHDGGYVLDERSIMNAEALISFGINDDWSFEEDFRARNESPVYAYDGKVSTGYFGAMLVKCFSSPSKLRNIPHWLRTIREYRQFFRGDVRHIQKYVGETDADHFASLPGILASHLPQSDSKFFLKIDIEGWEYRILEDILSIAHRLTGLAMEFHDVDLHLDKITSFVERLPLSVCHIHANNYSPISRTGCPYVIEMSFTSQPISDVPASLPSVLDMVNNRHADEIAFEFA</sequence>
<reference evidence="1 2" key="1">
    <citation type="submission" date="2018-08" db="EMBL/GenBank/DDBJ databases">
        <title>Parvularcula sp. SM1705, isolated from surface water of the South Sea China.</title>
        <authorList>
            <person name="Sun L."/>
        </authorList>
    </citation>
    <scope>NUCLEOTIDE SEQUENCE [LARGE SCALE GENOMIC DNA]</scope>
    <source>
        <strain evidence="1 2">SM1705</strain>
    </source>
</reference>
<organism evidence="1 2">
    <name type="scientific">Parvularcula marina</name>
    <dbReference type="NCBI Taxonomy" id="2292771"/>
    <lineage>
        <taxon>Bacteria</taxon>
        <taxon>Pseudomonadati</taxon>
        <taxon>Pseudomonadota</taxon>
        <taxon>Alphaproteobacteria</taxon>
        <taxon>Parvularculales</taxon>
        <taxon>Parvularculaceae</taxon>
        <taxon>Parvularcula</taxon>
    </lineage>
</organism>
<protein>
    <recommendedName>
        <fullName evidence="3">Methyltransferase FkbM domain-containing protein</fullName>
    </recommendedName>
</protein>
<dbReference type="InterPro" id="IPR029063">
    <property type="entry name" value="SAM-dependent_MTases_sf"/>
</dbReference>